<dbReference type="OrthoDB" id="1115707at2"/>
<dbReference type="PANTHER" id="PTHR37804:SF1">
    <property type="entry name" value="CDAA REGULATORY PROTEIN CDAR"/>
    <property type="match status" value="1"/>
</dbReference>
<gene>
    <name evidence="2" type="ORF">D1614_22535</name>
</gene>
<dbReference type="Pfam" id="PF07949">
    <property type="entry name" value="YbbR"/>
    <property type="match status" value="1"/>
</dbReference>
<evidence type="ECO:0000256" key="1">
    <source>
        <dbReference type="SAM" id="Phobius"/>
    </source>
</evidence>
<keyword evidence="1" id="KW-1133">Transmembrane helix</keyword>
<name>A0A399SNI2_9BACT</name>
<evidence type="ECO:0000313" key="3">
    <source>
        <dbReference type="Proteomes" id="UP000265926"/>
    </source>
</evidence>
<accession>A0A399SNI2</accession>
<protein>
    <recommendedName>
        <fullName evidence="4">YbbR-like domain-containing protein</fullName>
    </recommendedName>
</protein>
<dbReference type="Proteomes" id="UP000265926">
    <property type="component" value="Unassembled WGS sequence"/>
</dbReference>
<dbReference type="Gene3D" id="2.170.120.40">
    <property type="entry name" value="YbbR-like domain"/>
    <property type="match status" value="1"/>
</dbReference>
<sequence>MKKNINKLPEFFKIEKLRNDKRVVVFLICLLISTSLWFLNALSKDYSTTISYPVKYVNPPSKQFLANHPPSKLELKIDAHGFTLLRYKLSLSFSPIILNLTNITKDLKPEDGIYRIPSSGLMRRIKSQVSNEITILEVQPEMLEIILDSLKTKTVPVRANVQVQFKPQFNLKNPVRVTPSEVKITGPSSVIDTINELSTRFENFEELDAAVEKHVDILKPKNTTISPDKVNLKIEVEKFTEKELKIPLIIRNRPDSVNVKLFPSEVKVTCLVGLSEFEDVAVSDFSAVVDYADVDKNTQNLPVKIERKSSFIQLVRVSPEAVEYLIETN</sequence>
<dbReference type="InterPro" id="IPR012505">
    <property type="entry name" value="YbbR"/>
</dbReference>
<dbReference type="RefSeq" id="WP_119440263.1">
    <property type="nucleotide sequence ID" value="NZ_QWGR01000023.1"/>
</dbReference>
<organism evidence="2 3">
    <name type="scientific">Maribellus luteus</name>
    <dbReference type="NCBI Taxonomy" id="2305463"/>
    <lineage>
        <taxon>Bacteria</taxon>
        <taxon>Pseudomonadati</taxon>
        <taxon>Bacteroidota</taxon>
        <taxon>Bacteroidia</taxon>
        <taxon>Marinilabiliales</taxon>
        <taxon>Prolixibacteraceae</taxon>
        <taxon>Maribellus</taxon>
    </lineage>
</organism>
<dbReference type="EMBL" id="QWGR01000023">
    <property type="protein sequence ID" value="RIJ45556.1"/>
    <property type="molecule type" value="Genomic_DNA"/>
</dbReference>
<dbReference type="AlphaFoldDB" id="A0A399SNI2"/>
<feature type="transmembrane region" description="Helical" evidence="1">
    <location>
        <begin position="21"/>
        <end position="39"/>
    </location>
</feature>
<comment type="caution">
    <text evidence="2">The sequence shown here is derived from an EMBL/GenBank/DDBJ whole genome shotgun (WGS) entry which is preliminary data.</text>
</comment>
<dbReference type="PANTHER" id="PTHR37804">
    <property type="entry name" value="CDAA REGULATORY PROTEIN CDAR"/>
    <property type="match status" value="1"/>
</dbReference>
<evidence type="ECO:0000313" key="2">
    <source>
        <dbReference type="EMBL" id="RIJ45556.1"/>
    </source>
</evidence>
<reference evidence="2 3" key="1">
    <citation type="submission" date="2018-08" db="EMBL/GenBank/DDBJ databases">
        <title>Pallidiluteibacterium maritimus gen. nov., sp. nov., isolated from coastal sediment.</title>
        <authorList>
            <person name="Zhou L.Y."/>
        </authorList>
    </citation>
    <scope>NUCLEOTIDE SEQUENCE [LARGE SCALE GENOMIC DNA]</scope>
    <source>
        <strain evidence="2 3">XSD2</strain>
    </source>
</reference>
<evidence type="ECO:0008006" key="4">
    <source>
        <dbReference type="Google" id="ProtNLM"/>
    </source>
</evidence>
<proteinExistence type="predicted"/>
<keyword evidence="3" id="KW-1185">Reference proteome</keyword>
<dbReference type="InterPro" id="IPR053154">
    <property type="entry name" value="c-di-AMP_regulator"/>
</dbReference>
<keyword evidence="1" id="KW-0472">Membrane</keyword>
<dbReference type="Gene3D" id="2.170.120.30">
    <property type="match status" value="1"/>
</dbReference>
<keyword evidence="1" id="KW-0812">Transmembrane</keyword>